<dbReference type="AlphaFoldDB" id="A0A657PIG9"/>
<dbReference type="Pfam" id="PF00563">
    <property type="entry name" value="EAL"/>
    <property type="match status" value="1"/>
</dbReference>
<evidence type="ECO:0000259" key="1">
    <source>
        <dbReference type="PROSITE" id="PS50883"/>
    </source>
</evidence>
<dbReference type="Proteomes" id="UP000243361">
    <property type="component" value="Unassembled WGS sequence"/>
</dbReference>
<comment type="caution">
    <text evidence="2">The sequence shown here is derived from an EMBL/GenBank/DDBJ whole genome shotgun (WGS) entry which is preliminary data.</text>
</comment>
<accession>A0A657PIG9</accession>
<keyword evidence="3" id="KW-1185">Reference proteome</keyword>
<sequence>MRGLDQERDNRFFVQALAEIAHGLEIRVIGESIESEAVWELLPQLNLDGGQGYYLGRPR</sequence>
<gene>
    <name evidence="2" type="ORF">B0D84_04665</name>
</gene>
<reference evidence="2" key="1">
    <citation type="submission" date="2017-02" db="EMBL/GenBank/DDBJ databases">
        <title>Novel co-symbiosis in the unique lucinid bivalve Phacoides pectinatus.</title>
        <authorList>
            <person name="Lim S.J."/>
            <person name="Davis B.G."/>
            <person name="Gill D.E."/>
            <person name="Engel A.S."/>
            <person name="Anderson L.C."/>
            <person name="Campbell B.J."/>
        </authorList>
    </citation>
    <scope>NUCLEOTIDE SEQUENCE [LARGE SCALE GENOMIC DNA]</scope>
    <source>
        <strain evidence="2">LUC13016_P6</strain>
    </source>
</reference>
<evidence type="ECO:0000313" key="3">
    <source>
        <dbReference type="Proteomes" id="UP000243361"/>
    </source>
</evidence>
<dbReference type="PANTHER" id="PTHR33121">
    <property type="entry name" value="CYCLIC DI-GMP PHOSPHODIESTERASE PDEF"/>
    <property type="match status" value="1"/>
</dbReference>
<protein>
    <recommendedName>
        <fullName evidence="1">EAL domain-containing protein</fullName>
    </recommendedName>
</protein>
<dbReference type="EMBL" id="MUIE01000299">
    <property type="protein sequence ID" value="OQX33415.1"/>
    <property type="molecule type" value="Genomic_DNA"/>
</dbReference>
<organism evidence="2 3">
    <name type="scientific">Candidatus Sedimenticola endophacoides</name>
    <dbReference type="NCBI Taxonomy" id="2548426"/>
    <lineage>
        <taxon>Bacteria</taxon>
        <taxon>Pseudomonadati</taxon>
        <taxon>Pseudomonadota</taxon>
        <taxon>Gammaproteobacteria</taxon>
        <taxon>Chromatiales</taxon>
        <taxon>Sedimenticolaceae</taxon>
        <taxon>Sedimenticola</taxon>
    </lineage>
</organism>
<dbReference type="SUPFAM" id="SSF141868">
    <property type="entry name" value="EAL domain-like"/>
    <property type="match status" value="1"/>
</dbReference>
<proteinExistence type="predicted"/>
<feature type="domain" description="EAL" evidence="1">
    <location>
        <begin position="1"/>
        <end position="59"/>
    </location>
</feature>
<dbReference type="PANTHER" id="PTHR33121:SF70">
    <property type="entry name" value="SIGNALING PROTEIN YKOW"/>
    <property type="match status" value="1"/>
</dbReference>
<dbReference type="InterPro" id="IPR050706">
    <property type="entry name" value="Cyclic-di-GMP_PDE-like"/>
</dbReference>
<dbReference type="PROSITE" id="PS50883">
    <property type="entry name" value="EAL"/>
    <property type="match status" value="1"/>
</dbReference>
<name>A0A657PIG9_9GAMM</name>
<dbReference type="Gene3D" id="3.20.20.450">
    <property type="entry name" value="EAL domain"/>
    <property type="match status" value="1"/>
</dbReference>
<dbReference type="InterPro" id="IPR035919">
    <property type="entry name" value="EAL_sf"/>
</dbReference>
<dbReference type="GO" id="GO:0071111">
    <property type="term" value="F:cyclic-guanylate-specific phosphodiesterase activity"/>
    <property type="evidence" value="ECO:0007669"/>
    <property type="project" value="InterPro"/>
</dbReference>
<dbReference type="InterPro" id="IPR001633">
    <property type="entry name" value="EAL_dom"/>
</dbReference>
<evidence type="ECO:0000313" key="2">
    <source>
        <dbReference type="EMBL" id="OQX33415.1"/>
    </source>
</evidence>